<keyword evidence="4 12" id="KW-0812">Transmembrane</keyword>
<dbReference type="GO" id="GO:0046872">
    <property type="term" value="F:metal ion binding"/>
    <property type="evidence" value="ECO:0007669"/>
    <property type="project" value="UniProtKB-KW"/>
</dbReference>
<feature type="transmembrane region" description="Helical" evidence="12">
    <location>
        <begin position="141"/>
        <end position="162"/>
    </location>
</feature>
<dbReference type="CDD" id="cd07302">
    <property type="entry name" value="CHD"/>
    <property type="match status" value="1"/>
</dbReference>
<dbReference type="Pfam" id="PF00211">
    <property type="entry name" value="Guanylate_cyc"/>
    <property type="match status" value="1"/>
</dbReference>
<dbReference type="HOGENOM" id="CLU_014884_1_0_1"/>
<dbReference type="GO" id="GO:0005524">
    <property type="term" value="F:ATP binding"/>
    <property type="evidence" value="ECO:0007669"/>
    <property type="project" value="UniProtKB-KW"/>
</dbReference>
<proteinExistence type="predicted"/>
<dbReference type="OrthoDB" id="10035433at2759"/>
<feature type="transmembrane region" description="Helical" evidence="12">
    <location>
        <begin position="100"/>
        <end position="120"/>
    </location>
</feature>
<organism evidence="14 15">
    <name type="scientific">Lottia gigantea</name>
    <name type="common">Giant owl limpet</name>
    <dbReference type="NCBI Taxonomy" id="225164"/>
    <lineage>
        <taxon>Eukaryota</taxon>
        <taxon>Metazoa</taxon>
        <taxon>Spiralia</taxon>
        <taxon>Lophotrochozoa</taxon>
        <taxon>Mollusca</taxon>
        <taxon>Gastropoda</taxon>
        <taxon>Patellogastropoda</taxon>
        <taxon>Lottioidea</taxon>
        <taxon>Lottiidae</taxon>
        <taxon>Lottia</taxon>
    </lineage>
</organism>
<dbReference type="FunFam" id="3.30.70.1230:FF:000008">
    <property type="entry name" value="Adenylate cyclase type 9"/>
    <property type="match status" value="1"/>
</dbReference>
<keyword evidence="6" id="KW-0547">Nucleotide-binding</keyword>
<accession>V4B2U5</accession>
<comment type="subcellular location">
    <subcellularLocation>
        <location evidence="2">Membrane</location>
        <topology evidence="2">Multi-pass membrane protein</topology>
    </subcellularLocation>
</comment>
<keyword evidence="8" id="KW-0460">Magnesium</keyword>
<dbReference type="PANTHER" id="PTHR45627">
    <property type="entry name" value="ADENYLATE CYCLASE TYPE 1"/>
    <property type="match status" value="1"/>
</dbReference>
<dbReference type="EC" id="4.6.1.1" evidence="3"/>
<evidence type="ECO:0000259" key="13">
    <source>
        <dbReference type="PROSITE" id="PS50125"/>
    </source>
</evidence>
<keyword evidence="9 12" id="KW-1133">Transmembrane helix</keyword>
<dbReference type="SUPFAM" id="SSF55073">
    <property type="entry name" value="Nucleotide cyclase"/>
    <property type="match status" value="1"/>
</dbReference>
<dbReference type="CTD" id="20233779"/>
<name>V4B2U5_LOTGI</name>
<dbReference type="GO" id="GO:0005886">
    <property type="term" value="C:plasma membrane"/>
    <property type="evidence" value="ECO:0007669"/>
    <property type="project" value="TreeGrafter"/>
</dbReference>
<feature type="domain" description="Guanylate cyclase" evidence="13">
    <location>
        <begin position="325"/>
        <end position="465"/>
    </location>
</feature>
<evidence type="ECO:0000256" key="6">
    <source>
        <dbReference type="ARBA" id="ARBA00022741"/>
    </source>
</evidence>
<evidence type="ECO:0000256" key="9">
    <source>
        <dbReference type="ARBA" id="ARBA00022989"/>
    </source>
</evidence>
<dbReference type="EMBL" id="KB199753">
    <property type="protein sequence ID" value="ESP04398.1"/>
    <property type="molecule type" value="Genomic_DNA"/>
</dbReference>
<protein>
    <recommendedName>
        <fullName evidence="3">adenylate cyclase</fullName>
        <ecNumber evidence="3">4.6.1.1</ecNumber>
    </recommendedName>
</protein>
<sequence length="518" mass="59762">MLQKIQEQTDNQIIQCVKEDIKDKSFFYEPEINKFTLRFNKPHMEDDFRNHYLESQFGKEETVASPRTHSLIESTLSLIVFILVSICCYTMFGAHLVLNIVFIISLIIELVVLIQSVTDVKYGLKKKEKCGSLMHILSGWYFRNFMGAVIASLPLITVYSNLSCALATNDEWRDRFFCFAIIVSLLHFCNFTMLSAWVKSVIVVLAGITLLILLNVRFCPLNSVYNVNRTVPSLADHLFSGQNTLRYEIILDIILLLLLILFMSREFDVSYRLSYFGSVQADADRRQMQENKEQAEWLLHNIIPDHISEQVKKTSTYSKNHKDIGVIFATIVNFNEFYDESYEGGREYLRVLNELYSDYEDLLDEVRFKDVEKIKTISSTFMAASGLNEIKRLDNQNPNAHLYALMEFSQELLQKIQQFNESIFNFNFRLKIGFNFGEVTAGVIGTTKLLYDIWGDTVNIASRMYSTGVEDRIQVPEAAAELLGDKFEFSYRGEITVKGKGEMKAYILERKLPGATWN</sequence>
<dbReference type="InterPro" id="IPR029787">
    <property type="entry name" value="Nucleotide_cyclase"/>
</dbReference>
<keyword evidence="7" id="KW-0067">ATP-binding</keyword>
<dbReference type="KEGG" id="lgi:LOTGIDRAFT_136233"/>
<feature type="transmembrane region" description="Helical" evidence="12">
    <location>
        <begin position="174"/>
        <end position="194"/>
    </location>
</feature>
<keyword evidence="10 12" id="KW-0472">Membrane</keyword>
<gene>
    <name evidence="14" type="ORF">LOTGIDRAFT_136233</name>
</gene>
<dbReference type="SMART" id="SM00044">
    <property type="entry name" value="CYCc"/>
    <property type="match status" value="1"/>
</dbReference>
<comment type="catalytic activity">
    <reaction evidence="1">
        <text>ATP = 3',5'-cyclic AMP + diphosphate</text>
        <dbReference type="Rhea" id="RHEA:15389"/>
        <dbReference type="ChEBI" id="CHEBI:30616"/>
        <dbReference type="ChEBI" id="CHEBI:33019"/>
        <dbReference type="ChEBI" id="CHEBI:58165"/>
        <dbReference type="EC" id="4.6.1.1"/>
    </reaction>
</comment>
<evidence type="ECO:0000256" key="12">
    <source>
        <dbReference type="SAM" id="Phobius"/>
    </source>
</evidence>
<dbReference type="RefSeq" id="XP_009044884.1">
    <property type="nucleotide sequence ID" value="XM_009046636.1"/>
</dbReference>
<keyword evidence="5" id="KW-0479">Metal-binding</keyword>
<reference evidence="14 15" key="1">
    <citation type="journal article" date="2013" name="Nature">
        <title>Insights into bilaterian evolution from three spiralian genomes.</title>
        <authorList>
            <person name="Simakov O."/>
            <person name="Marletaz F."/>
            <person name="Cho S.J."/>
            <person name="Edsinger-Gonzales E."/>
            <person name="Havlak P."/>
            <person name="Hellsten U."/>
            <person name="Kuo D.H."/>
            <person name="Larsson T."/>
            <person name="Lv J."/>
            <person name="Arendt D."/>
            <person name="Savage R."/>
            <person name="Osoegawa K."/>
            <person name="de Jong P."/>
            <person name="Grimwood J."/>
            <person name="Chapman J.A."/>
            <person name="Shapiro H."/>
            <person name="Aerts A."/>
            <person name="Otillar R.P."/>
            <person name="Terry A.Y."/>
            <person name="Boore J.L."/>
            <person name="Grigoriev I.V."/>
            <person name="Lindberg D.R."/>
            <person name="Seaver E.C."/>
            <person name="Weisblat D.A."/>
            <person name="Putnam N.H."/>
            <person name="Rokhsar D.S."/>
        </authorList>
    </citation>
    <scope>NUCLEOTIDE SEQUENCE [LARGE SCALE GENOMIC DNA]</scope>
</reference>
<evidence type="ECO:0000256" key="2">
    <source>
        <dbReference type="ARBA" id="ARBA00004141"/>
    </source>
</evidence>
<evidence type="ECO:0000313" key="14">
    <source>
        <dbReference type="EMBL" id="ESP04398.1"/>
    </source>
</evidence>
<dbReference type="Gene3D" id="3.30.70.1230">
    <property type="entry name" value="Nucleotide cyclase"/>
    <property type="match status" value="1"/>
</dbReference>
<dbReference type="PROSITE" id="PS50125">
    <property type="entry name" value="GUANYLATE_CYCLASE_2"/>
    <property type="match status" value="1"/>
</dbReference>
<keyword evidence="11" id="KW-0456">Lyase</keyword>
<dbReference type="STRING" id="225164.V4B2U5"/>
<evidence type="ECO:0000256" key="10">
    <source>
        <dbReference type="ARBA" id="ARBA00023136"/>
    </source>
</evidence>
<dbReference type="OMA" id="IGYNHGR"/>
<evidence type="ECO:0000256" key="5">
    <source>
        <dbReference type="ARBA" id="ARBA00022723"/>
    </source>
</evidence>
<dbReference type="GO" id="GO:0007189">
    <property type="term" value="P:adenylate cyclase-activating G protein-coupled receptor signaling pathway"/>
    <property type="evidence" value="ECO:0007669"/>
    <property type="project" value="TreeGrafter"/>
</dbReference>
<evidence type="ECO:0000256" key="7">
    <source>
        <dbReference type="ARBA" id="ARBA00022840"/>
    </source>
</evidence>
<feature type="transmembrane region" description="Helical" evidence="12">
    <location>
        <begin position="245"/>
        <end position="263"/>
    </location>
</feature>
<feature type="transmembrane region" description="Helical" evidence="12">
    <location>
        <begin position="201"/>
        <end position="225"/>
    </location>
</feature>
<dbReference type="Proteomes" id="UP000030746">
    <property type="component" value="Unassembled WGS sequence"/>
</dbReference>
<evidence type="ECO:0000313" key="15">
    <source>
        <dbReference type="Proteomes" id="UP000030746"/>
    </source>
</evidence>
<evidence type="ECO:0000256" key="1">
    <source>
        <dbReference type="ARBA" id="ARBA00001593"/>
    </source>
</evidence>
<dbReference type="GO" id="GO:0035556">
    <property type="term" value="P:intracellular signal transduction"/>
    <property type="evidence" value="ECO:0007669"/>
    <property type="project" value="InterPro"/>
</dbReference>
<dbReference type="InterPro" id="IPR001054">
    <property type="entry name" value="A/G_cyclase"/>
</dbReference>
<dbReference type="PANTHER" id="PTHR45627:SF8">
    <property type="entry name" value="ADENYLATE CYCLASE TYPE 9"/>
    <property type="match status" value="1"/>
</dbReference>
<dbReference type="AlphaFoldDB" id="V4B2U5"/>
<evidence type="ECO:0000256" key="4">
    <source>
        <dbReference type="ARBA" id="ARBA00022692"/>
    </source>
</evidence>
<dbReference type="GeneID" id="20233779"/>
<dbReference type="GO" id="GO:0004016">
    <property type="term" value="F:adenylate cyclase activity"/>
    <property type="evidence" value="ECO:0007669"/>
    <property type="project" value="UniProtKB-EC"/>
</dbReference>
<dbReference type="GO" id="GO:0009190">
    <property type="term" value="P:cyclic nucleotide biosynthetic process"/>
    <property type="evidence" value="ECO:0007669"/>
    <property type="project" value="InterPro"/>
</dbReference>
<keyword evidence="15" id="KW-1185">Reference proteome</keyword>
<evidence type="ECO:0000256" key="8">
    <source>
        <dbReference type="ARBA" id="ARBA00022842"/>
    </source>
</evidence>
<evidence type="ECO:0000256" key="11">
    <source>
        <dbReference type="ARBA" id="ARBA00023239"/>
    </source>
</evidence>
<evidence type="ECO:0000256" key="3">
    <source>
        <dbReference type="ARBA" id="ARBA00012201"/>
    </source>
</evidence>